<organism evidence="1 2">
    <name type="scientific">Pseudoalteromonas aurantia</name>
    <dbReference type="NCBI Taxonomy" id="43654"/>
    <lineage>
        <taxon>Bacteria</taxon>
        <taxon>Pseudomonadati</taxon>
        <taxon>Pseudomonadota</taxon>
        <taxon>Gammaproteobacteria</taxon>
        <taxon>Alteromonadales</taxon>
        <taxon>Pseudoalteromonadaceae</taxon>
        <taxon>Pseudoalteromonas</taxon>
    </lineage>
</organism>
<gene>
    <name evidence="1" type="ORF">CWC20_19290</name>
</gene>
<dbReference type="Proteomes" id="UP000307164">
    <property type="component" value="Unassembled WGS sequence"/>
</dbReference>
<reference evidence="2" key="1">
    <citation type="submission" date="2019-06" db="EMBL/GenBank/DDBJ databases">
        <title>Co-occurence of chitin degradation, pigmentation and bioactivity in marine Pseudoalteromonas.</title>
        <authorList>
            <person name="Sonnenschein E.C."/>
            <person name="Bech P.K."/>
        </authorList>
    </citation>
    <scope>NUCLEOTIDE SEQUENCE [LARGE SCALE GENOMIC DNA]</scope>
    <source>
        <strain evidence="2">S3895</strain>
    </source>
</reference>
<proteinExistence type="predicted"/>
<comment type="caution">
    <text evidence="1">The sequence shown here is derived from an EMBL/GenBank/DDBJ whole genome shotgun (WGS) entry which is preliminary data.</text>
</comment>
<evidence type="ECO:0000313" key="2">
    <source>
        <dbReference type="Proteomes" id="UP000307164"/>
    </source>
</evidence>
<sequence>MGLYAALFIGGLKRAINARLRWFGFNSDVGGALRRAFYWGFKANDKRSPTVRFLRFKRAINDRLPYACSFGGYRVYCAT</sequence>
<evidence type="ECO:0000313" key="1">
    <source>
        <dbReference type="EMBL" id="TMO70750.1"/>
    </source>
</evidence>
<accession>A0ABY2VSV5</accession>
<dbReference type="EMBL" id="PNBW01000124">
    <property type="protein sequence ID" value="TMO70750.1"/>
    <property type="molecule type" value="Genomic_DNA"/>
</dbReference>
<name>A0ABY2VSV5_9GAMM</name>
<keyword evidence="2" id="KW-1185">Reference proteome</keyword>
<protein>
    <submittedName>
        <fullName evidence="1">Uncharacterized protein</fullName>
    </submittedName>
</protein>